<evidence type="ECO:0000313" key="1">
    <source>
        <dbReference type="EMBL" id="MCW7755308.1"/>
    </source>
</evidence>
<reference evidence="1 2" key="1">
    <citation type="submission" date="2022-11" db="EMBL/GenBank/DDBJ databases">
        <title>Desulfobotulus tamanensis H1 sp. nov. - anaerobic, alkaliphilic, sulphate reducing bacterium isolated from terrestrial mud volcano.</title>
        <authorList>
            <person name="Frolova A."/>
            <person name="Merkel A.Y."/>
            <person name="Slobodkin A.I."/>
        </authorList>
    </citation>
    <scope>NUCLEOTIDE SEQUENCE [LARGE SCALE GENOMIC DNA]</scope>
    <source>
        <strain evidence="1 2">H1</strain>
    </source>
</reference>
<keyword evidence="2" id="KW-1185">Reference proteome</keyword>
<evidence type="ECO:0000313" key="2">
    <source>
        <dbReference type="Proteomes" id="UP001209681"/>
    </source>
</evidence>
<name>A0ABT3NCW6_9BACT</name>
<proteinExistence type="predicted"/>
<dbReference type="EMBL" id="JAPFPW010000030">
    <property type="protein sequence ID" value="MCW7755308.1"/>
    <property type="molecule type" value="Genomic_DNA"/>
</dbReference>
<organism evidence="1 2">
    <name type="scientific">Desulfobotulus pelophilus</name>
    <dbReference type="NCBI Taxonomy" id="2823377"/>
    <lineage>
        <taxon>Bacteria</taxon>
        <taxon>Pseudomonadati</taxon>
        <taxon>Thermodesulfobacteriota</taxon>
        <taxon>Desulfobacteria</taxon>
        <taxon>Desulfobacterales</taxon>
        <taxon>Desulfobacteraceae</taxon>
        <taxon>Desulfobotulus</taxon>
    </lineage>
</organism>
<protein>
    <submittedName>
        <fullName evidence="1">Uncharacterized protein</fullName>
    </submittedName>
</protein>
<gene>
    <name evidence="1" type="ORF">OOT00_15080</name>
</gene>
<accession>A0ABT3NCW6</accession>
<sequence>MVYIGNFILLTNQQASEPLDRRHGEFQLMVKATSPEDAKEMFRKRVAELQVHTDFFEGLCHIYLAQFIALDQIPESEAVLINYQSFAGDPEQPFIDCVAPSEEMNACRIVSWEENQPALGQEKRIPFMMINPEERRGGEGSSS</sequence>
<dbReference type="RefSeq" id="WP_265426249.1">
    <property type="nucleotide sequence ID" value="NZ_JAPFPW010000030.1"/>
</dbReference>
<comment type="caution">
    <text evidence="1">The sequence shown here is derived from an EMBL/GenBank/DDBJ whole genome shotgun (WGS) entry which is preliminary data.</text>
</comment>
<dbReference type="Proteomes" id="UP001209681">
    <property type="component" value="Unassembled WGS sequence"/>
</dbReference>